<name>A0A381XFB5_9ZZZZ</name>
<accession>A0A381XFB5</accession>
<organism evidence="1">
    <name type="scientific">marine metagenome</name>
    <dbReference type="NCBI Taxonomy" id="408172"/>
    <lineage>
        <taxon>unclassified sequences</taxon>
        <taxon>metagenomes</taxon>
        <taxon>ecological metagenomes</taxon>
    </lineage>
</organism>
<dbReference type="InterPro" id="IPR038537">
    <property type="entry name" value="TatT_sf"/>
</dbReference>
<dbReference type="Gene3D" id="1.25.40.920">
    <property type="entry name" value="TRAP transporter T-component"/>
    <property type="match status" value="1"/>
</dbReference>
<gene>
    <name evidence="1" type="ORF">METZ01_LOCUS116280</name>
</gene>
<protein>
    <submittedName>
        <fullName evidence="1">Uncharacterized protein</fullName>
    </submittedName>
</protein>
<sequence>VICKVLEPAKPWLSSVVRSPALSVWGFAALLFASYSFLSGCSVATTAAAGISDNLSAAIVNQPDPELVGDALPAYLLLIDGFVLTEPDNASMLGAAAQLYTLYGTALVADEARAAAITERAKEYGDRALCAKVFRACNLSELNFDDYVAAVDTIEPSSAEALYSYCVGNLSFIQTHTDDWKALADLPKLENALEHLLSIGAAQRAGSVNMYLGILNTLRPEGLGGQPELGRAYFEEAIKLTDGRDLAVKVEFAKGYARLLYNRELHDQLLNDVLAADVQEPGYTFFNRLAQDQAAKLLAAADDYF</sequence>
<proteinExistence type="predicted"/>
<dbReference type="EMBL" id="UINC01014972">
    <property type="protein sequence ID" value="SVA63426.1"/>
    <property type="molecule type" value="Genomic_DNA"/>
</dbReference>
<dbReference type="Pfam" id="PF16811">
    <property type="entry name" value="TAtT"/>
    <property type="match status" value="1"/>
</dbReference>
<dbReference type="InterPro" id="IPR031823">
    <property type="entry name" value="TatT"/>
</dbReference>
<evidence type="ECO:0000313" key="1">
    <source>
        <dbReference type="EMBL" id="SVA63426.1"/>
    </source>
</evidence>
<dbReference type="AlphaFoldDB" id="A0A381XFB5"/>
<feature type="non-terminal residue" evidence="1">
    <location>
        <position position="1"/>
    </location>
</feature>
<reference evidence="1" key="1">
    <citation type="submission" date="2018-05" db="EMBL/GenBank/DDBJ databases">
        <authorList>
            <person name="Lanie J.A."/>
            <person name="Ng W.-L."/>
            <person name="Kazmierczak K.M."/>
            <person name="Andrzejewski T.M."/>
            <person name="Davidsen T.M."/>
            <person name="Wayne K.J."/>
            <person name="Tettelin H."/>
            <person name="Glass J.I."/>
            <person name="Rusch D."/>
            <person name="Podicherti R."/>
            <person name="Tsui H.-C.T."/>
            <person name="Winkler M.E."/>
        </authorList>
    </citation>
    <scope>NUCLEOTIDE SEQUENCE</scope>
</reference>